<organism evidence="3 4">
    <name type="scientific">Pseudoduganella rivuli</name>
    <dbReference type="NCBI Taxonomy" id="2666085"/>
    <lineage>
        <taxon>Bacteria</taxon>
        <taxon>Pseudomonadati</taxon>
        <taxon>Pseudomonadota</taxon>
        <taxon>Betaproteobacteria</taxon>
        <taxon>Burkholderiales</taxon>
        <taxon>Oxalobacteraceae</taxon>
        <taxon>Telluria group</taxon>
        <taxon>Pseudoduganella</taxon>
    </lineage>
</organism>
<dbReference type="Pfam" id="PF08906">
    <property type="entry name" value="T6SS_Tdi1_C"/>
    <property type="match status" value="1"/>
</dbReference>
<evidence type="ECO:0000259" key="1">
    <source>
        <dbReference type="Pfam" id="PF08887"/>
    </source>
</evidence>
<feature type="domain" description="T6SS immunity protein Tdi1 C-terminal" evidence="2">
    <location>
        <begin position="129"/>
        <end position="194"/>
    </location>
</feature>
<feature type="domain" description="GAD-related" evidence="1">
    <location>
        <begin position="4"/>
        <end position="106"/>
    </location>
</feature>
<gene>
    <name evidence="3" type="ORF">GJ700_29830</name>
</gene>
<accession>A0A7X2ITP1</accession>
<dbReference type="InterPro" id="IPR014983">
    <property type="entry name" value="GAD-rel"/>
</dbReference>
<protein>
    <submittedName>
        <fullName evidence="3">DUF1851 domain-containing protein</fullName>
    </submittedName>
</protein>
<comment type="caution">
    <text evidence="3">The sequence shown here is derived from an EMBL/GenBank/DDBJ whole genome shotgun (WGS) entry which is preliminary data.</text>
</comment>
<dbReference type="Pfam" id="PF08887">
    <property type="entry name" value="GAD-like"/>
    <property type="match status" value="1"/>
</dbReference>
<dbReference type="EMBL" id="WKJJ01000025">
    <property type="protein sequence ID" value="MRV75921.1"/>
    <property type="molecule type" value="Genomic_DNA"/>
</dbReference>
<evidence type="ECO:0000259" key="2">
    <source>
        <dbReference type="Pfam" id="PF08906"/>
    </source>
</evidence>
<keyword evidence="4" id="KW-1185">Reference proteome</keyword>
<name>A0A7X2ITP1_9BURK</name>
<proteinExistence type="predicted"/>
<sequence>MDEHFEMFWGEFGPATHTRLVPPSSIDRYRGKLPEQLLAYWEEHGWCGYADGLFWTVNPQEYEPVLEAWIGDTAFMEKDAYHIIARSAFGKLYFWGERTGESLKVFSPGSCCFPRESLYQNGQLERGLRAFFGNRDRDENDFADLFAPALDKLGPLAHDEMYGFVPALALGGPSDLAHLQKIKAVEHLVFLAQLAPLEVMTPP</sequence>
<dbReference type="AlphaFoldDB" id="A0A7X2ITP1"/>
<evidence type="ECO:0000313" key="4">
    <source>
        <dbReference type="Proteomes" id="UP000446768"/>
    </source>
</evidence>
<evidence type="ECO:0000313" key="3">
    <source>
        <dbReference type="EMBL" id="MRV75921.1"/>
    </source>
</evidence>
<dbReference type="Proteomes" id="UP000446768">
    <property type="component" value="Unassembled WGS sequence"/>
</dbReference>
<reference evidence="3 4" key="1">
    <citation type="submission" date="2019-11" db="EMBL/GenBank/DDBJ databases">
        <title>Novel species isolated from a subtropical stream in China.</title>
        <authorList>
            <person name="Lu H."/>
        </authorList>
    </citation>
    <scope>NUCLEOTIDE SEQUENCE [LARGE SCALE GENOMIC DNA]</scope>
    <source>
        <strain evidence="3 4">FT92W</strain>
    </source>
</reference>
<dbReference type="RefSeq" id="WP_154380919.1">
    <property type="nucleotide sequence ID" value="NZ_WKJJ01000025.1"/>
</dbReference>
<dbReference type="InterPro" id="IPR015002">
    <property type="entry name" value="T6SS_Tdi1_C"/>
</dbReference>